<sequence>MTDPYEVRIPLRTENISLPQFDVNGLEVRETARSGSEDRRDSDKDFELIASFEAAREERDEKKGGMHERAQRLGHIISFLTGQGVVAETPLKTYRSDKRVQVTETSGTTVVPNDWGDFFIDIYTALEKANEIDEEVLRALRWYTTGVASEHHTDRFLAFWLALEIQAESQEKSANEIDPDVEEPVEQAMAAVRKNIESNYVKSRVNDFIAEYIRDETIPEAIAQEILDILGENHSTADEELESKIKSLQNDRSNLVHHGKPIDDVKRKATTLESYNRLLLKRKLDPIFSDDYDSDKFPEAAEVPLGTALQIILADHPDGLTKEELRKEAFAATRDFEQAARIVELIGPAHDLENLGIVEDTVYKLDSDGPVFVCPVCDDEFEVEFSLTRHLADADSEETDEGGDYHSGEHGEWRAEKGLAENQREWRKVDAWITEHREEVMVENEE</sequence>
<feature type="compositionally biased region" description="Basic and acidic residues" evidence="1">
    <location>
        <begin position="403"/>
        <end position="419"/>
    </location>
</feature>
<accession>A0A8T8E6S7</accession>
<reference evidence="2 3" key="1">
    <citation type="submission" date="2021-01" db="EMBL/GenBank/DDBJ databases">
        <title>Genome Sequence and Methylation Pattern of Haloterrigena salifodinae BOL5-1, An Extremely Halophilic Archaeon from a Bolivian Salt Mine.</title>
        <authorList>
            <person name="DasSarma P."/>
            <person name="Anton B.P."/>
            <person name="DasSarma S.L."/>
            <person name="von Ehrenheim H.A.L."/>
            <person name="Martinez F.L."/>
            <person name="Guzman D."/>
            <person name="Roberts R.J."/>
            <person name="DasSarma S."/>
        </authorList>
    </citation>
    <scope>NUCLEOTIDE SEQUENCE [LARGE SCALE GENOMIC DNA]</scope>
    <source>
        <strain evidence="2 3">BOL5-1</strain>
        <plasmid evidence="2 3">pHTS138</plasmid>
    </source>
</reference>
<organism evidence="2 3">
    <name type="scientific">Haloterrigena salifodinae</name>
    <dbReference type="NCBI Taxonomy" id="2675099"/>
    <lineage>
        <taxon>Archaea</taxon>
        <taxon>Methanobacteriati</taxon>
        <taxon>Methanobacteriota</taxon>
        <taxon>Stenosarchaea group</taxon>
        <taxon>Halobacteria</taxon>
        <taxon>Halobacteriales</taxon>
        <taxon>Natrialbaceae</taxon>
        <taxon>Haloterrigena</taxon>
    </lineage>
</organism>
<dbReference type="GeneID" id="62877660"/>
<gene>
    <name evidence="2" type="ORF">JMJ58_21010</name>
</gene>
<dbReference type="KEGG" id="hsal:JMJ58_21010"/>
<evidence type="ECO:0000313" key="3">
    <source>
        <dbReference type="Proteomes" id="UP000637819"/>
    </source>
</evidence>
<geneLocation type="plasmid" evidence="2 3">
    <name>pHTS138</name>
</geneLocation>
<keyword evidence="2" id="KW-0614">Plasmid</keyword>
<dbReference type="OrthoDB" id="350263at2157"/>
<dbReference type="EMBL" id="CP069189">
    <property type="protein sequence ID" value="QRV17438.1"/>
    <property type="molecule type" value="Genomic_DNA"/>
</dbReference>
<evidence type="ECO:0000313" key="2">
    <source>
        <dbReference type="EMBL" id="QRV17438.1"/>
    </source>
</evidence>
<dbReference type="AlphaFoldDB" id="A0A8T8E6S7"/>
<proteinExistence type="predicted"/>
<feature type="region of interest" description="Disordered" evidence="1">
    <location>
        <begin position="393"/>
        <end position="419"/>
    </location>
</feature>
<evidence type="ECO:0000256" key="1">
    <source>
        <dbReference type="SAM" id="MobiDB-lite"/>
    </source>
</evidence>
<protein>
    <submittedName>
        <fullName evidence="2">Uncharacterized protein</fullName>
    </submittedName>
</protein>
<keyword evidence="3" id="KW-1185">Reference proteome</keyword>
<name>A0A8T8E6S7_9EURY</name>
<dbReference type="Proteomes" id="UP000637819">
    <property type="component" value="Plasmid pHTS138"/>
</dbReference>
<dbReference type="RefSeq" id="WP_204749473.1">
    <property type="nucleotide sequence ID" value="NZ_CP069189.1"/>
</dbReference>